<evidence type="ECO:0000313" key="3">
    <source>
        <dbReference type="Proteomes" id="UP000002668"/>
    </source>
</evidence>
<dbReference type="EMBL" id="FP929094">
    <property type="protein sequence ID" value="CBX92673.1"/>
    <property type="molecule type" value="Genomic_DNA"/>
</dbReference>
<dbReference type="HOGENOM" id="CLU_3125333_0_0_1"/>
<name>E4ZLJ3_LEPMJ</name>
<dbReference type="AlphaFoldDB" id="E4ZLJ3"/>
<reference evidence="3" key="1">
    <citation type="journal article" date="2011" name="Nat. Commun.">
        <title>Effector diversification within compartments of the Leptosphaeria maculans genome affected by Repeat-Induced Point mutations.</title>
        <authorList>
            <person name="Rouxel T."/>
            <person name="Grandaubert J."/>
            <person name="Hane J.K."/>
            <person name="Hoede C."/>
            <person name="van de Wouw A.P."/>
            <person name="Couloux A."/>
            <person name="Dominguez V."/>
            <person name="Anthouard V."/>
            <person name="Bally P."/>
            <person name="Bourras S."/>
            <person name="Cozijnsen A.J."/>
            <person name="Ciuffetti L.M."/>
            <person name="Degrave A."/>
            <person name="Dilmaghani A."/>
            <person name="Duret L."/>
            <person name="Fudal I."/>
            <person name="Goodwin S.B."/>
            <person name="Gout L."/>
            <person name="Glaser N."/>
            <person name="Linglin J."/>
            <person name="Kema G.H.J."/>
            <person name="Lapalu N."/>
            <person name="Lawrence C.B."/>
            <person name="May K."/>
            <person name="Meyer M."/>
            <person name="Ollivier B."/>
            <person name="Poulain J."/>
            <person name="Schoch C.L."/>
            <person name="Simon A."/>
            <person name="Spatafora J.W."/>
            <person name="Stachowiak A."/>
            <person name="Turgeon B.G."/>
            <person name="Tyler B.M."/>
            <person name="Vincent D."/>
            <person name="Weissenbach J."/>
            <person name="Amselem J."/>
            <person name="Quesneville H."/>
            <person name="Oliver R.P."/>
            <person name="Wincker P."/>
            <person name="Balesdent M.-H."/>
            <person name="Howlett B.J."/>
        </authorList>
    </citation>
    <scope>NUCLEOTIDE SEQUENCE [LARGE SCALE GENOMIC DNA]</scope>
    <source>
        <strain evidence="3">JN3 / isolate v23.1.3 / race Av1-4-5-6-7-8</strain>
    </source>
</reference>
<protein>
    <submittedName>
        <fullName evidence="2">Predicted protein</fullName>
    </submittedName>
</protein>
<dbReference type="InParanoid" id="E4ZLJ3"/>
<dbReference type="Proteomes" id="UP000002668">
    <property type="component" value="Genome"/>
</dbReference>
<accession>E4ZLJ3</accession>
<sequence>MPHPPPDFTNSHHRPNLPKQASGTKVLIAAIAVRCCNGAIASRYLRGWVT</sequence>
<dbReference type="VEuPathDB" id="FungiDB:LEMA_uP053790.1"/>
<gene>
    <name evidence="2" type="ORF">LEMA_uP053790.1</name>
</gene>
<evidence type="ECO:0000313" key="2">
    <source>
        <dbReference type="EMBL" id="CBX92673.1"/>
    </source>
</evidence>
<keyword evidence="3" id="KW-1185">Reference proteome</keyword>
<organism evidence="3">
    <name type="scientific">Leptosphaeria maculans (strain JN3 / isolate v23.1.3 / race Av1-4-5-6-7-8)</name>
    <name type="common">Blackleg fungus</name>
    <name type="synonym">Phoma lingam</name>
    <dbReference type="NCBI Taxonomy" id="985895"/>
    <lineage>
        <taxon>Eukaryota</taxon>
        <taxon>Fungi</taxon>
        <taxon>Dikarya</taxon>
        <taxon>Ascomycota</taxon>
        <taxon>Pezizomycotina</taxon>
        <taxon>Dothideomycetes</taxon>
        <taxon>Pleosporomycetidae</taxon>
        <taxon>Pleosporales</taxon>
        <taxon>Pleosporineae</taxon>
        <taxon>Leptosphaeriaceae</taxon>
        <taxon>Plenodomus</taxon>
        <taxon>Plenodomus lingam/Leptosphaeria maculans species complex</taxon>
    </lineage>
</organism>
<feature type="region of interest" description="Disordered" evidence="1">
    <location>
        <begin position="1"/>
        <end position="20"/>
    </location>
</feature>
<evidence type="ECO:0000256" key="1">
    <source>
        <dbReference type="SAM" id="MobiDB-lite"/>
    </source>
</evidence>
<proteinExistence type="predicted"/>